<feature type="compositionally biased region" description="Low complexity" evidence="1">
    <location>
        <begin position="291"/>
        <end position="302"/>
    </location>
</feature>
<dbReference type="PANTHER" id="PTHR34618">
    <property type="entry name" value="SURFACE PROTEIN MAS1, PUTATIVE-RELATED"/>
    <property type="match status" value="1"/>
</dbReference>
<protein>
    <recommendedName>
        <fullName evidence="4">GEgh 16 protein</fullName>
    </recommendedName>
</protein>
<feature type="region of interest" description="Disordered" evidence="1">
    <location>
        <begin position="272"/>
        <end position="400"/>
    </location>
</feature>
<feature type="compositionally biased region" description="Gly residues" evidence="1">
    <location>
        <begin position="303"/>
        <end position="315"/>
    </location>
</feature>
<evidence type="ECO:0000313" key="3">
    <source>
        <dbReference type="Proteomes" id="UP000622797"/>
    </source>
</evidence>
<keyword evidence="3" id="KW-1185">Reference proteome</keyword>
<dbReference type="PANTHER" id="PTHR34618:SF3">
    <property type="entry name" value="GEGH 16 PROTEIN"/>
    <property type="match status" value="1"/>
</dbReference>
<evidence type="ECO:0000313" key="2">
    <source>
        <dbReference type="EMBL" id="KAF4967943.1"/>
    </source>
</evidence>
<feature type="compositionally biased region" description="Low complexity" evidence="1">
    <location>
        <begin position="316"/>
        <end position="327"/>
    </location>
</feature>
<dbReference type="OrthoDB" id="3241054at2759"/>
<feature type="compositionally biased region" description="Polar residues" evidence="1">
    <location>
        <begin position="272"/>
        <end position="290"/>
    </location>
</feature>
<dbReference type="Proteomes" id="UP000622797">
    <property type="component" value="Unassembled WGS sequence"/>
</dbReference>
<reference evidence="2" key="2">
    <citation type="submission" date="2020-05" db="EMBL/GenBank/DDBJ databases">
        <authorList>
            <person name="Kim H.-S."/>
            <person name="Proctor R.H."/>
            <person name="Brown D.W."/>
        </authorList>
    </citation>
    <scope>NUCLEOTIDE SEQUENCE</scope>
    <source>
        <strain evidence="2">NRRL 20472</strain>
    </source>
</reference>
<dbReference type="AlphaFoldDB" id="A0A8H4U1T5"/>
<dbReference type="Pfam" id="PF11327">
    <property type="entry name" value="Egh16-like"/>
    <property type="match status" value="1"/>
</dbReference>
<accession>A0A8H4U1T5</accession>
<evidence type="ECO:0000256" key="1">
    <source>
        <dbReference type="SAM" id="MobiDB-lite"/>
    </source>
</evidence>
<gene>
    <name evidence="2" type="ORF">FSARC_4596</name>
</gene>
<reference evidence="2" key="1">
    <citation type="journal article" date="2020" name="BMC Genomics">
        <title>Correction to: Identification and distribution of gene clusters required for synthesis of sphingolipid metabolism inhibitors in diverse species of the filamentous fungus Fusarium.</title>
        <authorList>
            <person name="Kim H.S."/>
            <person name="Lohmar J.M."/>
            <person name="Busman M."/>
            <person name="Brown D.W."/>
            <person name="Naumann T.A."/>
            <person name="Divon H.H."/>
            <person name="Lysoe E."/>
            <person name="Uhlig S."/>
            <person name="Proctor R.H."/>
        </authorList>
    </citation>
    <scope>NUCLEOTIDE SEQUENCE</scope>
    <source>
        <strain evidence="2">NRRL 20472</strain>
    </source>
</reference>
<name>A0A8H4U1T5_9HYPO</name>
<evidence type="ECO:0008006" key="4">
    <source>
        <dbReference type="Google" id="ProtNLM"/>
    </source>
</evidence>
<proteinExistence type="predicted"/>
<dbReference type="InterPro" id="IPR021476">
    <property type="entry name" value="Egh16-like"/>
</dbReference>
<dbReference type="EMBL" id="JABEXW010000215">
    <property type="protein sequence ID" value="KAF4967943.1"/>
    <property type="molecule type" value="Genomic_DNA"/>
</dbReference>
<feature type="compositionally biased region" description="Gly residues" evidence="1">
    <location>
        <begin position="328"/>
        <end position="345"/>
    </location>
</feature>
<sequence length="420" mass="43007">MHSSPIIYFSYSLFALARGHSVILNAQGLDGSPASVGFQVDPEIARNCVTINPCQQDATIIRDAEIQANVVNQCGRTELSGNIDVGENTENALSAGAVTQVEAGGEISVTIHQVNADGAGPYVCDLDESSNTGTISQNLTVTNNVPGSNGLSQVKEQAFNITVKMPDDLNCFGASTGNICTVRCRNNALAGPFGGCFAVQQTDTKEKTNSPQQITTAQKLKAVNDQVAQNQADFPDSVKANELAGSDEGQQNKAAVDALLGASIVTSAFSQETPTVSLGRQPDATTTPSSGNDNGNGNNNNGNNGGNGGNGGNAGGDQDQGQDNGQDNGQGNGQDGSGNGQGNGQGNDQNNDQTGDNNGGNNQNGNGNNGNNGNNQNGGGRFGQGNRLGGGGGFGGFGNAKRSVSKLRWAKRLFSHEARN</sequence>
<organism evidence="2 3">
    <name type="scientific">Fusarium sarcochroum</name>
    <dbReference type="NCBI Taxonomy" id="1208366"/>
    <lineage>
        <taxon>Eukaryota</taxon>
        <taxon>Fungi</taxon>
        <taxon>Dikarya</taxon>
        <taxon>Ascomycota</taxon>
        <taxon>Pezizomycotina</taxon>
        <taxon>Sordariomycetes</taxon>
        <taxon>Hypocreomycetidae</taxon>
        <taxon>Hypocreales</taxon>
        <taxon>Nectriaceae</taxon>
        <taxon>Fusarium</taxon>
        <taxon>Fusarium lateritium species complex</taxon>
    </lineage>
</organism>
<feature type="compositionally biased region" description="Gly residues" evidence="1">
    <location>
        <begin position="376"/>
        <end position="398"/>
    </location>
</feature>
<comment type="caution">
    <text evidence="2">The sequence shown here is derived from an EMBL/GenBank/DDBJ whole genome shotgun (WGS) entry which is preliminary data.</text>
</comment>
<feature type="compositionally biased region" description="Low complexity" evidence="1">
    <location>
        <begin position="346"/>
        <end position="375"/>
    </location>
</feature>